<dbReference type="EMBL" id="JADFTS010000004">
    <property type="protein sequence ID" value="KAF9611332.1"/>
    <property type="molecule type" value="Genomic_DNA"/>
</dbReference>
<evidence type="ECO:0000259" key="1">
    <source>
        <dbReference type="Pfam" id="PF23551"/>
    </source>
</evidence>
<dbReference type="AlphaFoldDB" id="A0A835M013"/>
<feature type="domain" description="Zinc beta-ribbon" evidence="1">
    <location>
        <begin position="112"/>
        <end position="134"/>
    </location>
</feature>
<keyword evidence="3" id="KW-1185">Reference proteome</keyword>
<reference evidence="2 3" key="1">
    <citation type="submission" date="2020-10" db="EMBL/GenBank/DDBJ databases">
        <title>The Coptis chinensis genome and diversification of protoberbering-type alkaloids.</title>
        <authorList>
            <person name="Wang B."/>
            <person name="Shu S."/>
            <person name="Song C."/>
            <person name="Liu Y."/>
        </authorList>
    </citation>
    <scope>NUCLEOTIDE SEQUENCE [LARGE SCALE GENOMIC DNA]</scope>
    <source>
        <strain evidence="2">HL-2020</strain>
        <tissue evidence="2">Leaf</tissue>
    </source>
</reference>
<evidence type="ECO:0000313" key="3">
    <source>
        <dbReference type="Proteomes" id="UP000631114"/>
    </source>
</evidence>
<dbReference type="PANTHER" id="PTHR44137:SF58">
    <property type="entry name" value="J DOMAIN-CONTAINING PROTEIN"/>
    <property type="match status" value="1"/>
</dbReference>
<dbReference type="Pfam" id="PF23551">
    <property type="entry name" value="Zn_ribbon_20"/>
    <property type="match status" value="1"/>
</dbReference>
<dbReference type="InterPro" id="IPR056988">
    <property type="entry name" value="Zn_ribbon_pln"/>
</dbReference>
<sequence length="171" mass="19347">MECNRDEATRAKKIAEKKFASKDIAGDGCALDKNKRNEYDQRRFSRLRESAIHRWGSIGSIRTNGFHNFNNNASSKSGARKPLVMGSFNCCSFLTKTRYILDFLQSMQDAVYEYVRVYLNCNLLCPNCHESFLAFETAAPPSNGSSSSHLGLPLSQRQNQISILQIRTCHL</sequence>
<gene>
    <name evidence="2" type="ORF">IFM89_030121</name>
</gene>
<dbReference type="PANTHER" id="PTHR44137">
    <property type="entry name" value="BNAC03G44070D PROTEIN"/>
    <property type="match status" value="1"/>
</dbReference>
<organism evidence="2 3">
    <name type="scientific">Coptis chinensis</name>
    <dbReference type="NCBI Taxonomy" id="261450"/>
    <lineage>
        <taxon>Eukaryota</taxon>
        <taxon>Viridiplantae</taxon>
        <taxon>Streptophyta</taxon>
        <taxon>Embryophyta</taxon>
        <taxon>Tracheophyta</taxon>
        <taxon>Spermatophyta</taxon>
        <taxon>Magnoliopsida</taxon>
        <taxon>Ranunculales</taxon>
        <taxon>Ranunculaceae</taxon>
        <taxon>Coptidoideae</taxon>
        <taxon>Coptis</taxon>
    </lineage>
</organism>
<dbReference type="Proteomes" id="UP000631114">
    <property type="component" value="Unassembled WGS sequence"/>
</dbReference>
<protein>
    <recommendedName>
        <fullName evidence="1">Zinc beta-ribbon domain-containing protein</fullName>
    </recommendedName>
</protein>
<comment type="caution">
    <text evidence="2">The sequence shown here is derived from an EMBL/GenBank/DDBJ whole genome shotgun (WGS) entry which is preliminary data.</text>
</comment>
<dbReference type="OrthoDB" id="10250354at2759"/>
<name>A0A835M013_9MAGN</name>
<proteinExistence type="predicted"/>
<evidence type="ECO:0000313" key="2">
    <source>
        <dbReference type="EMBL" id="KAF9611332.1"/>
    </source>
</evidence>
<accession>A0A835M013</accession>